<evidence type="ECO:0000313" key="2">
    <source>
        <dbReference type="EMBL" id="MAG21677.1"/>
    </source>
</evidence>
<keyword evidence="1" id="KW-1133">Transmembrane helix</keyword>
<dbReference type="AlphaFoldDB" id="A0A2D6LZS6"/>
<dbReference type="EMBL" id="NZBU01000001">
    <property type="protein sequence ID" value="MAG21677.1"/>
    <property type="molecule type" value="Genomic_DNA"/>
</dbReference>
<organism evidence="2 3">
    <name type="scientific">Candidatus Iainarchaeum sp</name>
    <dbReference type="NCBI Taxonomy" id="3101447"/>
    <lineage>
        <taxon>Archaea</taxon>
        <taxon>Candidatus Iainarchaeota</taxon>
        <taxon>Candidatus Iainarchaeia</taxon>
        <taxon>Candidatus Iainarchaeales</taxon>
        <taxon>Candidatus Iainarchaeaceae</taxon>
        <taxon>Candidatus Iainarchaeum</taxon>
    </lineage>
</organism>
<protein>
    <submittedName>
        <fullName evidence="2">Uncharacterized protein</fullName>
    </submittedName>
</protein>
<dbReference type="Proteomes" id="UP000226592">
    <property type="component" value="Unassembled WGS sequence"/>
</dbReference>
<name>A0A2D6LZS6_9ARCH</name>
<proteinExistence type="predicted"/>
<evidence type="ECO:0000256" key="1">
    <source>
        <dbReference type="SAM" id="Phobius"/>
    </source>
</evidence>
<evidence type="ECO:0000313" key="3">
    <source>
        <dbReference type="Proteomes" id="UP000226592"/>
    </source>
</evidence>
<accession>A0A2D6LZS6</accession>
<comment type="caution">
    <text evidence="2">The sequence shown here is derived from an EMBL/GenBank/DDBJ whole genome shotgun (WGS) entry which is preliminary data.</text>
</comment>
<sequence>MTSWCKPCYVTGGATCTTNAVGYCKIPEFAGIEFEFSEMEISTGIIALIAAIALPTLLFRKKK</sequence>
<reference evidence="3" key="1">
    <citation type="submission" date="2017-09" db="EMBL/GenBank/DDBJ databases">
        <title>The Reconstruction of 2,631 Draft Metagenome-Assembled Genomes from the Global Oceans.</title>
        <authorList>
            <person name="Tully B.J."/>
            <person name="Graham E.D."/>
            <person name="Heidelberg J.F."/>
        </authorList>
    </citation>
    <scope>NUCLEOTIDE SEQUENCE [LARGE SCALE GENOMIC DNA]</scope>
</reference>
<gene>
    <name evidence="2" type="ORF">CL943_00025</name>
</gene>
<keyword evidence="1" id="KW-0812">Transmembrane</keyword>
<keyword evidence="1" id="KW-0472">Membrane</keyword>
<feature type="transmembrane region" description="Helical" evidence="1">
    <location>
        <begin position="41"/>
        <end position="59"/>
    </location>
</feature>